<reference evidence="2" key="1">
    <citation type="submission" date="2017-05" db="EMBL/GenBank/DDBJ databases">
        <title>Plastid comparative genomics reveals ancient divergence between Glaucophyte genera.</title>
        <authorList>
            <person name="Figueroa-Martinez F.J."/>
            <person name="Jackson C."/>
            <person name="Reyes-Prieto A."/>
        </authorList>
    </citation>
    <scope>NUCLEOTIDE SEQUENCE</scope>
    <source>
        <strain evidence="2">SAG 46.84</strain>
    </source>
</reference>
<dbReference type="AlphaFoldDB" id="A0A3G1IVX3"/>
<proteinExistence type="predicted"/>
<dbReference type="RefSeq" id="YP_009546129.1">
    <property type="nucleotide sequence ID" value="NC_040153.1"/>
</dbReference>
<feature type="transmembrane region" description="Helical" evidence="1">
    <location>
        <begin position="6"/>
        <end position="29"/>
    </location>
</feature>
<gene>
    <name evidence="2" type="primary">orf177</name>
</gene>
<name>A0A3G1IVX3_9EUKA</name>
<dbReference type="GeneID" id="38572594"/>
<dbReference type="EMBL" id="MF167426">
    <property type="protein sequence ID" value="ASQ40190.1"/>
    <property type="molecule type" value="Genomic_DNA"/>
</dbReference>
<protein>
    <submittedName>
        <fullName evidence="2">Uncharacterized protein</fullName>
    </submittedName>
</protein>
<keyword evidence="1" id="KW-0812">Transmembrane</keyword>
<keyword evidence="1" id="KW-1133">Transmembrane helix</keyword>
<accession>A0A3G1IVX3</accession>
<evidence type="ECO:0000313" key="2">
    <source>
        <dbReference type="EMBL" id="ASQ40190.1"/>
    </source>
</evidence>
<evidence type="ECO:0000256" key="1">
    <source>
        <dbReference type="SAM" id="Phobius"/>
    </source>
</evidence>
<sequence>MKNLYPLLIIYNLIRGYGIITCFFLGGLINQTQILASKALMQVSESG</sequence>
<geneLocation type="plastid" evidence="2"/>
<keyword evidence="1" id="KW-0472">Membrane</keyword>
<organism evidence="2">
    <name type="scientific">Gloeochaete wittrockiana</name>
    <dbReference type="NCBI Taxonomy" id="38269"/>
    <lineage>
        <taxon>Eukaryota</taxon>
        <taxon>Glaucocystophyceae</taxon>
        <taxon>Gloeochaetales</taxon>
        <taxon>Gloeochaetaceae</taxon>
        <taxon>Gloeochaete</taxon>
    </lineage>
</organism>
<keyword evidence="2" id="KW-0934">Plastid</keyword>